<dbReference type="EMBL" id="OCNE01000025">
    <property type="protein sequence ID" value="SOD66253.1"/>
    <property type="molecule type" value="Genomic_DNA"/>
</dbReference>
<keyword evidence="3" id="KW-1185">Reference proteome</keyword>
<sequence length="49" mass="5392">MKRTLLDEWAYNRPYTTNAERTAALTDTSTPTTTIAATPHSEANPRSPA</sequence>
<dbReference type="AlphaFoldDB" id="A0A286E5T0"/>
<name>A0A286E5T0_9ACTN</name>
<gene>
    <name evidence="2" type="ORF">SAMN06297387_1254</name>
</gene>
<reference evidence="2 3" key="1">
    <citation type="submission" date="2017-09" db="EMBL/GenBank/DDBJ databases">
        <authorList>
            <person name="Ehlers B."/>
            <person name="Leendertz F.H."/>
        </authorList>
    </citation>
    <scope>NUCLEOTIDE SEQUENCE [LARGE SCALE GENOMIC DNA]</scope>
    <source>
        <strain evidence="2 3">CGMCC 4.7095</strain>
    </source>
</reference>
<feature type="region of interest" description="Disordered" evidence="1">
    <location>
        <begin position="20"/>
        <end position="49"/>
    </location>
</feature>
<protein>
    <submittedName>
        <fullName evidence="2">Uncharacterized protein</fullName>
    </submittedName>
</protein>
<dbReference type="Proteomes" id="UP000219072">
    <property type="component" value="Unassembled WGS sequence"/>
</dbReference>
<evidence type="ECO:0000313" key="2">
    <source>
        <dbReference type="EMBL" id="SOD66253.1"/>
    </source>
</evidence>
<evidence type="ECO:0000256" key="1">
    <source>
        <dbReference type="SAM" id="MobiDB-lite"/>
    </source>
</evidence>
<organism evidence="2 3">
    <name type="scientific">Streptomyces zhaozhouensis</name>
    <dbReference type="NCBI Taxonomy" id="1300267"/>
    <lineage>
        <taxon>Bacteria</taxon>
        <taxon>Bacillati</taxon>
        <taxon>Actinomycetota</taxon>
        <taxon>Actinomycetes</taxon>
        <taxon>Kitasatosporales</taxon>
        <taxon>Streptomycetaceae</taxon>
        <taxon>Streptomyces</taxon>
    </lineage>
</organism>
<feature type="compositionally biased region" description="Low complexity" evidence="1">
    <location>
        <begin position="22"/>
        <end position="38"/>
    </location>
</feature>
<evidence type="ECO:0000313" key="3">
    <source>
        <dbReference type="Proteomes" id="UP000219072"/>
    </source>
</evidence>
<proteinExistence type="predicted"/>
<accession>A0A286E5T0</accession>